<name>U9UUU7_RHIID</name>
<sequence>MLGKFRVNRNPGQSNIQKIDSCPKSRGLDYEQNFLKLDLMMLMAFSNLMAARKVTIKSEGIRFRSNVISGLLADIFVEPV</sequence>
<reference evidence="1" key="1">
    <citation type="submission" date="2013-07" db="EMBL/GenBank/DDBJ databases">
        <title>The genome of an arbuscular mycorrhizal fungus provides insights into the evolution of the oldest plant symbiosis.</title>
        <authorList>
            <consortium name="DOE Joint Genome Institute"/>
            <person name="Tisserant E."/>
            <person name="Malbreil M."/>
            <person name="Kuo A."/>
            <person name="Kohler A."/>
            <person name="Symeonidi A."/>
            <person name="Balestrini R."/>
            <person name="Charron P."/>
            <person name="Duensing N."/>
            <person name="Frei-dit-Frey N."/>
            <person name="Gianinazzi-Pearson V."/>
            <person name="Gilbert B."/>
            <person name="Handa Y."/>
            <person name="Hijri M."/>
            <person name="Kaul R."/>
            <person name="Kawaguchi M."/>
            <person name="Krajinski F."/>
            <person name="Lammers P."/>
            <person name="Lapierre D."/>
            <person name="Masclaux F.G."/>
            <person name="Murat C."/>
            <person name="Morin E."/>
            <person name="Ndikumana S."/>
            <person name="Pagni M."/>
            <person name="Petitpierre D."/>
            <person name="Requena N."/>
            <person name="Rosikiewicz P."/>
            <person name="Riley R."/>
            <person name="Saito K."/>
            <person name="San Clemente H."/>
            <person name="Shapiro H."/>
            <person name="van Tuinen D."/>
            <person name="Becard G."/>
            <person name="Bonfante P."/>
            <person name="Paszkowski U."/>
            <person name="Shachar-Hill Y."/>
            <person name="Young J.P."/>
            <person name="Sanders I.R."/>
            <person name="Henrissat B."/>
            <person name="Rensing S.A."/>
            <person name="Grigoriev I.V."/>
            <person name="Corradi N."/>
            <person name="Roux C."/>
            <person name="Martin F."/>
        </authorList>
    </citation>
    <scope>NUCLEOTIDE SEQUENCE</scope>
    <source>
        <strain evidence="1">DAOM 197198</strain>
    </source>
</reference>
<dbReference type="EMBL" id="KI274146">
    <property type="protein sequence ID" value="ESA24194.1"/>
    <property type="molecule type" value="Genomic_DNA"/>
</dbReference>
<protein>
    <submittedName>
        <fullName evidence="1">Uncharacterized protein</fullName>
    </submittedName>
</protein>
<organism evidence="1">
    <name type="scientific">Rhizophagus irregularis (strain DAOM 181602 / DAOM 197198 / MUCL 43194)</name>
    <name type="common">Arbuscular mycorrhizal fungus</name>
    <name type="synonym">Glomus intraradices</name>
    <dbReference type="NCBI Taxonomy" id="747089"/>
    <lineage>
        <taxon>Eukaryota</taxon>
        <taxon>Fungi</taxon>
        <taxon>Fungi incertae sedis</taxon>
        <taxon>Mucoromycota</taxon>
        <taxon>Glomeromycotina</taxon>
        <taxon>Glomeromycetes</taxon>
        <taxon>Glomerales</taxon>
        <taxon>Glomeraceae</taxon>
        <taxon>Rhizophagus</taxon>
    </lineage>
</organism>
<gene>
    <name evidence="1" type="ORF">GLOINDRAFT_14663</name>
</gene>
<accession>U9UUU7</accession>
<proteinExistence type="predicted"/>
<dbReference type="HOGENOM" id="CLU_2590945_0_0_1"/>
<evidence type="ECO:0000313" key="1">
    <source>
        <dbReference type="EMBL" id="ESA24194.1"/>
    </source>
</evidence>
<dbReference type="AlphaFoldDB" id="U9UUU7"/>